<dbReference type="GO" id="GO:0004540">
    <property type="term" value="F:RNA nuclease activity"/>
    <property type="evidence" value="ECO:0007669"/>
    <property type="project" value="InterPro"/>
</dbReference>
<organism evidence="5 6">
    <name type="scientific">Carnegiea gigantea</name>
    <dbReference type="NCBI Taxonomy" id="171969"/>
    <lineage>
        <taxon>Eukaryota</taxon>
        <taxon>Viridiplantae</taxon>
        <taxon>Streptophyta</taxon>
        <taxon>Embryophyta</taxon>
        <taxon>Tracheophyta</taxon>
        <taxon>Spermatophyta</taxon>
        <taxon>Magnoliopsida</taxon>
        <taxon>eudicotyledons</taxon>
        <taxon>Gunneridae</taxon>
        <taxon>Pentapetalae</taxon>
        <taxon>Caryophyllales</taxon>
        <taxon>Cactineae</taxon>
        <taxon>Cactaceae</taxon>
        <taxon>Cactoideae</taxon>
        <taxon>Echinocereeae</taxon>
        <taxon>Carnegiea</taxon>
    </lineage>
</organism>
<dbReference type="Proteomes" id="UP001153076">
    <property type="component" value="Unassembled WGS sequence"/>
</dbReference>
<dbReference type="Pfam" id="PF24620">
    <property type="entry name" value="DUF7625"/>
    <property type="match status" value="1"/>
</dbReference>
<evidence type="ECO:0000259" key="4">
    <source>
        <dbReference type="Pfam" id="PF24620"/>
    </source>
</evidence>
<feature type="domain" description="NYN" evidence="2">
    <location>
        <begin position="13"/>
        <end position="149"/>
    </location>
</feature>
<dbReference type="AlphaFoldDB" id="A0A9Q1K2H2"/>
<dbReference type="InterPro" id="IPR056042">
    <property type="entry name" value="DUF7625"/>
</dbReference>
<comment type="caution">
    <text evidence="5">The sequence shown here is derived from an EMBL/GenBank/DDBJ whole genome shotgun (WGS) entry which is preliminary data.</text>
</comment>
<accession>A0A9Q1K2H2</accession>
<dbReference type="PANTHER" id="PTHR14379">
    <property type="entry name" value="LIMKAIN B LKAP"/>
    <property type="match status" value="1"/>
</dbReference>
<feature type="region of interest" description="Disordered" evidence="1">
    <location>
        <begin position="364"/>
        <end position="416"/>
    </location>
</feature>
<feature type="domain" description="OST-HTH associated" evidence="3">
    <location>
        <begin position="655"/>
        <end position="714"/>
    </location>
</feature>
<dbReference type="Gene3D" id="3.40.50.1010">
    <property type="entry name" value="5'-nuclease"/>
    <property type="match status" value="1"/>
</dbReference>
<evidence type="ECO:0000313" key="6">
    <source>
        <dbReference type="Proteomes" id="UP001153076"/>
    </source>
</evidence>
<dbReference type="InterPro" id="IPR025677">
    <property type="entry name" value="OST-HTH-assoc_dom"/>
</dbReference>
<evidence type="ECO:0000259" key="2">
    <source>
        <dbReference type="Pfam" id="PF01936"/>
    </source>
</evidence>
<dbReference type="PANTHER" id="PTHR14379:SF7">
    <property type="entry name" value="ENDONUCLEASE OR GLYCOSYL HYDROLASE-RELATED"/>
    <property type="match status" value="1"/>
</dbReference>
<dbReference type="Pfam" id="PF14418">
    <property type="entry name" value="OHA"/>
    <property type="match status" value="1"/>
</dbReference>
<gene>
    <name evidence="5" type="ORF">Cgig2_028414</name>
</gene>
<proteinExistence type="predicted"/>
<evidence type="ECO:0008006" key="7">
    <source>
        <dbReference type="Google" id="ProtNLM"/>
    </source>
</evidence>
<dbReference type="GO" id="GO:0010468">
    <property type="term" value="P:regulation of gene expression"/>
    <property type="evidence" value="ECO:0007669"/>
    <property type="project" value="InterPro"/>
</dbReference>
<feature type="region of interest" description="Disordered" evidence="1">
    <location>
        <begin position="165"/>
        <end position="270"/>
    </location>
</feature>
<dbReference type="InterPro" id="IPR024768">
    <property type="entry name" value="Marf1"/>
</dbReference>
<sequence>MGDGAAAEYRRAKTSVWWDIENCQVPKGCDPHAIAQNISSALVKLDYCGPVSISAYGDTNRIPTSIQQALSSTGIALNHVPAGVKDASDKKILVDMLFWAVDNPAPANYLLISGDRDFANALHQLRMRRYNILLAQPSQASVALVAAAKSVWLWTSLVEGGPPFTPKESFAPLDPANSNNNNPDMPGNHPSTTEPNPKFNSPGTATATATATATGTGTARGDPKYKGKFARKTSNQPSPHKPPPNTSSSESKNLDYSTQPNTIGKAPHEFFGPNSPLTFAGAAHSSAFPTNIHPSARDTCDYVANQQPQYVHSTSTHPNLQKAPTMPSAFTEISKTIDDSCHSEYDVESKVPHEYVGANNPSASAGWSASNGFPGNFDPSGRSRSDFVANQQAQHPYLSRPTNTVPLHSNSAPGNLYPPNGHNHAFRPVPSRPEAVPFPRPFMNPPDVSRLSISERPNFVQNSPNPQQPARAEAKINSRKHAGSASRNVSQKGPNMHMNHPYNSNAPNGRVSEPGCNMSSLPTANAAVSGACGQQGAVTISPPSEYEQGLAGVILLALDNLRNEKIMPTEANISDCIRFGDLKHRNTDVRKALDCAVKQNMVVKQILGQVHLYVIKNQLLWKCVNPMGGNPNEYPKATWDRIQEFLGSSDGRSAVIASTCRYEAALILKSSCLQDLALGQLLQILNLLITNKRWIKHHPTGWKPVTITLTEGDAETNNNAGPGT</sequence>
<feature type="compositionally biased region" description="Low complexity" evidence="1">
    <location>
        <begin position="172"/>
        <end position="190"/>
    </location>
</feature>
<evidence type="ECO:0000259" key="3">
    <source>
        <dbReference type="Pfam" id="PF14418"/>
    </source>
</evidence>
<name>A0A9Q1K2H2_9CARY</name>
<feature type="compositionally biased region" description="Polar residues" evidence="1">
    <location>
        <begin position="246"/>
        <end position="262"/>
    </location>
</feature>
<evidence type="ECO:0000313" key="5">
    <source>
        <dbReference type="EMBL" id="KAJ8435228.1"/>
    </source>
</evidence>
<dbReference type="InterPro" id="IPR021139">
    <property type="entry name" value="NYN"/>
</dbReference>
<feature type="region of interest" description="Disordered" evidence="1">
    <location>
        <begin position="457"/>
        <end position="497"/>
    </location>
</feature>
<reference evidence="5" key="1">
    <citation type="submission" date="2022-04" db="EMBL/GenBank/DDBJ databases">
        <title>Carnegiea gigantea Genome sequencing and assembly v2.</title>
        <authorList>
            <person name="Copetti D."/>
            <person name="Sanderson M.J."/>
            <person name="Burquez A."/>
            <person name="Wojciechowski M.F."/>
        </authorList>
    </citation>
    <scope>NUCLEOTIDE SEQUENCE</scope>
    <source>
        <strain evidence="5">SGP5-SGP5p</strain>
        <tissue evidence="5">Aerial part</tissue>
    </source>
</reference>
<feature type="compositionally biased region" description="Low complexity" evidence="1">
    <location>
        <begin position="203"/>
        <end position="219"/>
    </location>
</feature>
<dbReference type="GO" id="GO:0005777">
    <property type="term" value="C:peroxisome"/>
    <property type="evidence" value="ECO:0007669"/>
    <property type="project" value="InterPro"/>
</dbReference>
<evidence type="ECO:0000256" key="1">
    <source>
        <dbReference type="SAM" id="MobiDB-lite"/>
    </source>
</evidence>
<keyword evidence="6" id="KW-1185">Reference proteome</keyword>
<dbReference type="CDD" id="cd10910">
    <property type="entry name" value="PIN_limkain_b1_N_like"/>
    <property type="match status" value="1"/>
</dbReference>
<feature type="domain" description="DUF7625" evidence="4">
    <location>
        <begin position="539"/>
        <end position="630"/>
    </location>
</feature>
<dbReference type="EMBL" id="JAKOGI010000428">
    <property type="protein sequence ID" value="KAJ8435228.1"/>
    <property type="molecule type" value="Genomic_DNA"/>
</dbReference>
<dbReference type="Pfam" id="PF01936">
    <property type="entry name" value="NYN"/>
    <property type="match status" value="1"/>
</dbReference>
<feature type="compositionally biased region" description="Polar residues" evidence="1">
    <location>
        <begin position="191"/>
        <end position="202"/>
    </location>
</feature>
<dbReference type="OrthoDB" id="549353at2759"/>
<feature type="compositionally biased region" description="Polar residues" evidence="1">
    <location>
        <begin position="388"/>
        <end position="413"/>
    </location>
</feature>
<feature type="compositionally biased region" description="Polar residues" evidence="1">
    <location>
        <begin position="364"/>
        <end position="373"/>
    </location>
</feature>
<protein>
    <recommendedName>
        <fullName evidence="7">Limkain-b1</fullName>
    </recommendedName>
</protein>